<comment type="caution">
    <text evidence="1">The sequence shown here is derived from an EMBL/GenBank/DDBJ whole genome shotgun (WGS) entry which is preliminary data.</text>
</comment>
<keyword evidence="2" id="KW-1185">Reference proteome</keyword>
<name>A0AAV5V2V3_9BILA</name>
<gene>
    <name evidence="1" type="ORF">PFISCL1PPCAC_4988</name>
</gene>
<reference evidence="1" key="1">
    <citation type="submission" date="2023-10" db="EMBL/GenBank/DDBJ databases">
        <title>Genome assembly of Pristionchus species.</title>
        <authorList>
            <person name="Yoshida K."/>
            <person name="Sommer R.J."/>
        </authorList>
    </citation>
    <scope>NUCLEOTIDE SEQUENCE</scope>
    <source>
        <strain evidence="1">RS5133</strain>
    </source>
</reference>
<protein>
    <submittedName>
        <fullName evidence="1">Uncharacterized protein</fullName>
    </submittedName>
</protein>
<dbReference type="AlphaFoldDB" id="A0AAV5V2V3"/>
<evidence type="ECO:0000313" key="2">
    <source>
        <dbReference type="Proteomes" id="UP001432322"/>
    </source>
</evidence>
<dbReference type="Proteomes" id="UP001432322">
    <property type="component" value="Unassembled WGS sequence"/>
</dbReference>
<proteinExistence type="predicted"/>
<sequence length="145" mass="16440">FFQHENRDNMLIVAVDTSIGGRTLCKPKFLEVLGITLNEFNDYVATSRWAIPIYTIVLGPSDSTVTRSREGLFNTCHLAYICERVCHNKEIGVDVHKDLVTYRDYFFAHLQLLGPETRAVRADTCFECLENQKDLAGSTTQPPLL</sequence>
<accession>A0AAV5V2V3</accession>
<evidence type="ECO:0000313" key="1">
    <source>
        <dbReference type="EMBL" id="GMT13691.1"/>
    </source>
</evidence>
<dbReference type="EMBL" id="BTSY01000002">
    <property type="protein sequence ID" value="GMT13691.1"/>
    <property type="molecule type" value="Genomic_DNA"/>
</dbReference>
<organism evidence="1 2">
    <name type="scientific">Pristionchus fissidentatus</name>
    <dbReference type="NCBI Taxonomy" id="1538716"/>
    <lineage>
        <taxon>Eukaryota</taxon>
        <taxon>Metazoa</taxon>
        <taxon>Ecdysozoa</taxon>
        <taxon>Nematoda</taxon>
        <taxon>Chromadorea</taxon>
        <taxon>Rhabditida</taxon>
        <taxon>Rhabditina</taxon>
        <taxon>Diplogasteromorpha</taxon>
        <taxon>Diplogasteroidea</taxon>
        <taxon>Neodiplogasteridae</taxon>
        <taxon>Pristionchus</taxon>
    </lineage>
</organism>
<feature type="non-terminal residue" evidence="1">
    <location>
        <position position="1"/>
    </location>
</feature>